<keyword evidence="3" id="KW-1185">Reference proteome</keyword>
<comment type="caution">
    <text evidence="2">The sequence shown here is derived from an EMBL/GenBank/DDBJ whole genome shotgun (WGS) entry which is preliminary data.</text>
</comment>
<keyword evidence="1" id="KW-0378">Hydrolase</keyword>
<proteinExistence type="predicted"/>
<evidence type="ECO:0000256" key="1">
    <source>
        <dbReference type="ARBA" id="ARBA00022801"/>
    </source>
</evidence>
<dbReference type="Gene3D" id="3.40.50.1240">
    <property type="entry name" value="Phosphoglycerate mutase-like"/>
    <property type="match status" value="1"/>
</dbReference>
<dbReference type="PANTHER" id="PTHR20935:SF0">
    <property type="entry name" value="SERINE_THREONINE-PROTEIN PHOSPHATASE PGAM5, MITOCHONDRIAL"/>
    <property type="match status" value="1"/>
</dbReference>
<dbReference type="SMART" id="SM00855">
    <property type="entry name" value="PGAM"/>
    <property type="match status" value="1"/>
</dbReference>
<dbReference type="InterPro" id="IPR029033">
    <property type="entry name" value="His_PPase_superfam"/>
</dbReference>
<dbReference type="PROSITE" id="PS00175">
    <property type="entry name" value="PG_MUTASE"/>
    <property type="match status" value="1"/>
</dbReference>
<reference evidence="2" key="1">
    <citation type="submission" date="2021-01" db="EMBL/GenBank/DDBJ databases">
        <title>Whole genome shotgun sequence of Planosporangium mesophilum NBRC 109066.</title>
        <authorList>
            <person name="Komaki H."/>
            <person name="Tamura T."/>
        </authorList>
    </citation>
    <scope>NUCLEOTIDE SEQUENCE</scope>
    <source>
        <strain evidence="2">NBRC 109066</strain>
    </source>
</reference>
<dbReference type="PANTHER" id="PTHR20935">
    <property type="entry name" value="PHOSPHOGLYCERATE MUTASE-RELATED"/>
    <property type="match status" value="1"/>
</dbReference>
<dbReference type="InterPro" id="IPR051021">
    <property type="entry name" value="Mito_Ser/Thr_phosphatase"/>
</dbReference>
<dbReference type="Proteomes" id="UP000599074">
    <property type="component" value="Unassembled WGS sequence"/>
</dbReference>
<dbReference type="EMBL" id="BOON01000055">
    <property type="protein sequence ID" value="GII25659.1"/>
    <property type="molecule type" value="Genomic_DNA"/>
</dbReference>
<evidence type="ECO:0000313" key="3">
    <source>
        <dbReference type="Proteomes" id="UP000599074"/>
    </source>
</evidence>
<dbReference type="SUPFAM" id="SSF53254">
    <property type="entry name" value="Phosphoglycerate mutase-like"/>
    <property type="match status" value="1"/>
</dbReference>
<accession>A0A8J3TG63</accession>
<organism evidence="2 3">
    <name type="scientific">Planosporangium mesophilum</name>
    <dbReference type="NCBI Taxonomy" id="689768"/>
    <lineage>
        <taxon>Bacteria</taxon>
        <taxon>Bacillati</taxon>
        <taxon>Actinomycetota</taxon>
        <taxon>Actinomycetes</taxon>
        <taxon>Micromonosporales</taxon>
        <taxon>Micromonosporaceae</taxon>
        <taxon>Planosporangium</taxon>
    </lineage>
</organism>
<dbReference type="CDD" id="cd07067">
    <property type="entry name" value="HP_PGM_like"/>
    <property type="match status" value="1"/>
</dbReference>
<protein>
    <submittedName>
        <fullName evidence="2">Fructose 2,6-bisphosphatase</fullName>
    </submittedName>
</protein>
<dbReference type="RefSeq" id="WP_168118176.1">
    <property type="nucleotide sequence ID" value="NZ_BOON01000055.1"/>
</dbReference>
<name>A0A8J3TG63_9ACTN</name>
<dbReference type="Pfam" id="PF00300">
    <property type="entry name" value="His_Phos_1"/>
    <property type="match status" value="2"/>
</dbReference>
<dbReference type="InterPro" id="IPR001345">
    <property type="entry name" value="PG/BPGM_mutase_AS"/>
</dbReference>
<gene>
    <name evidence="2" type="ORF">Pme01_52560</name>
</gene>
<dbReference type="GO" id="GO:0016787">
    <property type="term" value="F:hydrolase activity"/>
    <property type="evidence" value="ECO:0007669"/>
    <property type="project" value="UniProtKB-KW"/>
</dbReference>
<dbReference type="AlphaFoldDB" id="A0A8J3TG63"/>
<sequence>MGVLYLVRHGQASGNDGSYDGLTDLGREQARAVGAELARRGVEPDLVVTGELRRQRETADELLTMLGEPAAGWSVPVRKTDSRWDEYDHLALLAAHEPRHRDPIALATDISTAPRPGRALQDLLDTALRAWMTAEDHAGYAETFPAFRARVRAALDEVTAAGRATAVVVSSGGPISAICAGLLGVPADGWLALNRVIVNTSITAVLMGGRGASLLTYNDHAHVAGDGRRLLTYR</sequence>
<evidence type="ECO:0000313" key="2">
    <source>
        <dbReference type="EMBL" id="GII25659.1"/>
    </source>
</evidence>
<dbReference type="InterPro" id="IPR013078">
    <property type="entry name" value="His_Pase_superF_clade-1"/>
</dbReference>